<gene>
    <name evidence="9" type="ORF">DWV29_25125</name>
</gene>
<evidence type="ECO:0000313" key="10">
    <source>
        <dbReference type="Proteomes" id="UP000283880"/>
    </source>
</evidence>
<proteinExistence type="predicted"/>
<evidence type="ECO:0000313" key="9">
    <source>
        <dbReference type="EMBL" id="RGX22890.1"/>
    </source>
</evidence>
<dbReference type="RefSeq" id="WP_007713238.1">
    <property type="nucleotide sequence ID" value="NZ_JAWRJJ010000303.1"/>
</dbReference>
<keyword evidence="4" id="KW-0677">Repeat</keyword>
<sequence length="427" mass="45269">MTIQMILALAILVIMIGLIMFDVLPFGAPPLLACMLLVVTGLSTVPEAFAGFTNSSVIMIASFMVVLAGVQKTRAMDKVKEALIALVNRGGYKSYALLVIVVMVGASLVGGGNTGYYVLILSLISTIPYTKKMPTSKLMMPLGFATNHPLIPINVALYYGVVSSVLETAGFMEPVSMIKFSAVNFAMAVAFLVWSLVAYRLLPDHPIAAAEMDAQAKIEKTKAVPMEPWKEKVTVVAFVVSVVGMMLINTLGNMAYVIPGLSAMALLFMKVVDFKEFRENMFAPVILMMAGVIGVADALANSGFTAMIGEAIATALGTSVAPLLVIILFALLTSTCATFTGSNMGSVYIFAPIAIAACMSLGLNPTAAAAAVVVSGWQGGYMPIDGMPAMIMGMGKYKLPEFWKFTVPMYLIRIIALSVAAAVIFPM</sequence>
<evidence type="ECO:0000256" key="5">
    <source>
        <dbReference type="ARBA" id="ARBA00022989"/>
    </source>
</evidence>
<dbReference type="InterPro" id="IPR051679">
    <property type="entry name" value="DASS-Related_Transporters"/>
</dbReference>
<evidence type="ECO:0000256" key="2">
    <source>
        <dbReference type="ARBA" id="ARBA00022448"/>
    </source>
</evidence>
<keyword evidence="5 7" id="KW-1133">Transmembrane helix</keyword>
<feature type="transmembrane region" description="Helical" evidence="7">
    <location>
        <begin position="345"/>
        <end position="362"/>
    </location>
</feature>
<dbReference type="PANTHER" id="PTHR43652">
    <property type="entry name" value="BASIC AMINO ACID ANTIPORTER YFCC-RELATED"/>
    <property type="match status" value="1"/>
</dbReference>
<dbReference type="GO" id="GO:0005886">
    <property type="term" value="C:plasma membrane"/>
    <property type="evidence" value="ECO:0007669"/>
    <property type="project" value="TreeGrafter"/>
</dbReference>
<accession>A0A413F850</accession>
<organism evidence="9 10">
    <name type="scientific">Enterocloster asparagiformis</name>
    <dbReference type="NCBI Taxonomy" id="333367"/>
    <lineage>
        <taxon>Bacteria</taxon>
        <taxon>Bacillati</taxon>
        <taxon>Bacillota</taxon>
        <taxon>Clostridia</taxon>
        <taxon>Lachnospirales</taxon>
        <taxon>Lachnospiraceae</taxon>
        <taxon>Enterocloster</taxon>
    </lineage>
</organism>
<dbReference type="AlphaFoldDB" id="A0A413F850"/>
<reference evidence="9 10" key="1">
    <citation type="submission" date="2018-08" db="EMBL/GenBank/DDBJ databases">
        <title>A genome reference for cultivated species of the human gut microbiota.</title>
        <authorList>
            <person name="Zou Y."/>
            <person name="Xue W."/>
            <person name="Luo G."/>
        </authorList>
    </citation>
    <scope>NUCLEOTIDE SEQUENCE [LARGE SCALE GENOMIC DNA]</scope>
    <source>
        <strain evidence="9 10">AF04-15</strain>
    </source>
</reference>
<feature type="transmembrane region" description="Helical" evidence="7">
    <location>
        <begin position="48"/>
        <end position="70"/>
    </location>
</feature>
<evidence type="ECO:0000256" key="7">
    <source>
        <dbReference type="SAM" id="Phobius"/>
    </source>
</evidence>
<feature type="transmembrane region" description="Helical" evidence="7">
    <location>
        <begin position="254"/>
        <end position="272"/>
    </location>
</feature>
<evidence type="ECO:0000259" key="8">
    <source>
        <dbReference type="Pfam" id="PF03600"/>
    </source>
</evidence>
<feature type="transmembrane region" description="Helical" evidence="7">
    <location>
        <begin position="142"/>
        <end position="162"/>
    </location>
</feature>
<keyword evidence="6 7" id="KW-0472">Membrane</keyword>
<dbReference type="EMBL" id="QSBM01000026">
    <property type="protein sequence ID" value="RGX22890.1"/>
    <property type="molecule type" value="Genomic_DNA"/>
</dbReference>
<keyword evidence="3 7" id="KW-0812">Transmembrane</keyword>
<feature type="transmembrane region" description="Helical" evidence="7">
    <location>
        <begin position="312"/>
        <end position="333"/>
    </location>
</feature>
<dbReference type="PANTHER" id="PTHR43652:SF1">
    <property type="entry name" value="RESPONSE REGULATOR"/>
    <property type="match status" value="1"/>
</dbReference>
<evidence type="ECO:0000256" key="6">
    <source>
        <dbReference type="ARBA" id="ARBA00023136"/>
    </source>
</evidence>
<comment type="subcellular location">
    <subcellularLocation>
        <location evidence="1">Membrane</location>
        <topology evidence="1">Multi-pass membrane protein</topology>
    </subcellularLocation>
</comment>
<feature type="domain" description="Citrate transporter-like" evidence="8">
    <location>
        <begin position="18"/>
        <end position="372"/>
    </location>
</feature>
<dbReference type="OrthoDB" id="9765532at2"/>
<dbReference type="InterPro" id="IPR004680">
    <property type="entry name" value="Cit_transptr-like_dom"/>
</dbReference>
<feature type="transmembrane region" description="Helical" evidence="7">
    <location>
        <begin position="182"/>
        <end position="202"/>
    </location>
</feature>
<evidence type="ECO:0000256" key="4">
    <source>
        <dbReference type="ARBA" id="ARBA00022737"/>
    </source>
</evidence>
<name>A0A413F850_9FIRM</name>
<protein>
    <submittedName>
        <fullName evidence="9">Membrane transport protein</fullName>
    </submittedName>
</protein>
<keyword evidence="2" id="KW-0813">Transport</keyword>
<evidence type="ECO:0000256" key="3">
    <source>
        <dbReference type="ARBA" id="ARBA00022692"/>
    </source>
</evidence>
<evidence type="ECO:0000256" key="1">
    <source>
        <dbReference type="ARBA" id="ARBA00004141"/>
    </source>
</evidence>
<dbReference type="GO" id="GO:0055085">
    <property type="term" value="P:transmembrane transport"/>
    <property type="evidence" value="ECO:0007669"/>
    <property type="project" value="InterPro"/>
</dbReference>
<dbReference type="Proteomes" id="UP000283880">
    <property type="component" value="Unassembled WGS sequence"/>
</dbReference>
<feature type="transmembrane region" description="Helical" evidence="7">
    <location>
        <begin position="281"/>
        <end position="300"/>
    </location>
</feature>
<comment type="caution">
    <text evidence="9">The sequence shown here is derived from an EMBL/GenBank/DDBJ whole genome shotgun (WGS) entry which is preliminary data.</text>
</comment>
<dbReference type="Pfam" id="PF03600">
    <property type="entry name" value="CitMHS"/>
    <property type="match status" value="1"/>
</dbReference>
<feature type="transmembrane region" description="Helical" evidence="7">
    <location>
        <begin position="7"/>
        <end position="28"/>
    </location>
</feature>
<feature type="transmembrane region" description="Helical" evidence="7">
    <location>
        <begin position="405"/>
        <end position="425"/>
    </location>
</feature>